<reference evidence="2 3" key="1">
    <citation type="submission" date="2018-09" db="EMBL/GenBank/DDBJ databases">
        <title>Isolation, diversity and antifungal activity of actinobacteria from wheat.</title>
        <authorList>
            <person name="Han C."/>
        </authorList>
    </citation>
    <scope>NUCLEOTIDE SEQUENCE [LARGE SCALE GENOMIC DNA]</scope>
    <source>
        <strain evidence="2 3">NEAU-YY265</strain>
    </source>
</reference>
<sequence>MAPRPRWWHQLQASKAEARLAVDLYNRSSQERQFEAFVVHMCMAWLKLLQAIYESQNLDIYARNKANRRMRTADGDWVTKPLSAILAEYMSNDQDPRRRNVEFFIGLRNKIEHRYDRDIASLVAGRTQALLLNFETVLVENFGSDEALSDQLRFPLFLSTITDDAVKAIKGVRSRIPRTILDYVQDFDARLDPELVAHQAYEFRIYLLPQTGPKSEADAAISFVRLEDMDPAQADVMNQMQAIIREKQVPVADLGTRLPTDVVRAVNEALGTAYNVSHHTAWWKRWKVRPPQGADHPERTRSEFCRYNAAFQRYVYTDAWVNFLIRKLSQDSN</sequence>
<evidence type="ECO:0000313" key="2">
    <source>
        <dbReference type="EMBL" id="RIQ21054.1"/>
    </source>
</evidence>
<dbReference type="AlphaFoldDB" id="A0A418KPA6"/>
<dbReference type="RefSeq" id="WP_119660849.1">
    <property type="nucleotide sequence ID" value="NZ_QUAL01000154.1"/>
</dbReference>
<evidence type="ECO:0000313" key="3">
    <source>
        <dbReference type="Proteomes" id="UP000284057"/>
    </source>
</evidence>
<accession>A0A418KPA6</accession>
<protein>
    <submittedName>
        <fullName evidence="2">DUF3644 domain-containing protein</fullName>
    </submittedName>
</protein>
<keyword evidence="3" id="KW-1185">Reference proteome</keyword>
<dbReference type="Proteomes" id="UP000284057">
    <property type="component" value="Unassembled WGS sequence"/>
</dbReference>
<gene>
    <name evidence="2" type="ORF">DY240_15995</name>
</gene>
<comment type="caution">
    <text evidence="2">The sequence shown here is derived from an EMBL/GenBank/DDBJ whole genome shotgun (WGS) entry which is preliminary data.</text>
</comment>
<evidence type="ECO:0000259" key="1">
    <source>
        <dbReference type="Pfam" id="PF12358"/>
    </source>
</evidence>
<dbReference type="InterPro" id="IPR022104">
    <property type="entry name" value="DUF3644"/>
</dbReference>
<dbReference type="EMBL" id="QUAL01000154">
    <property type="protein sequence ID" value="RIQ21054.1"/>
    <property type="molecule type" value="Genomic_DNA"/>
</dbReference>
<feature type="domain" description="DUF3644" evidence="1">
    <location>
        <begin position="11"/>
        <end position="189"/>
    </location>
</feature>
<proteinExistence type="predicted"/>
<organism evidence="2 3">
    <name type="scientific">Jiangella rhizosphaerae</name>
    <dbReference type="NCBI Taxonomy" id="2293569"/>
    <lineage>
        <taxon>Bacteria</taxon>
        <taxon>Bacillati</taxon>
        <taxon>Actinomycetota</taxon>
        <taxon>Actinomycetes</taxon>
        <taxon>Jiangellales</taxon>
        <taxon>Jiangellaceae</taxon>
        <taxon>Jiangella</taxon>
    </lineage>
</organism>
<dbReference type="Pfam" id="PF12358">
    <property type="entry name" value="DUF3644"/>
    <property type="match status" value="1"/>
</dbReference>
<name>A0A418KPA6_9ACTN</name>